<evidence type="ECO:0000313" key="3">
    <source>
        <dbReference type="Proteomes" id="UP000484164"/>
    </source>
</evidence>
<feature type="chain" id="PRO_5026773621" description="DUF3352 domain-containing protein" evidence="1">
    <location>
        <begin position="25"/>
        <end position="864"/>
    </location>
</feature>
<dbReference type="SUPFAM" id="SSF50998">
    <property type="entry name" value="Quinoprotein alcohol dehydrogenase-like"/>
    <property type="match status" value="1"/>
</dbReference>
<dbReference type="RefSeq" id="WP_151693407.1">
    <property type="nucleotide sequence ID" value="NZ_BMGX01000001.1"/>
</dbReference>
<dbReference type="Gene3D" id="2.130.10.10">
    <property type="entry name" value="YVTN repeat-like/Quinoprotein amine dehydrogenase"/>
    <property type="match status" value="1"/>
</dbReference>
<keyword evidence="1" id="KW-0732">Signal</keyword>
<dbReference type="InterPro" id="IPR011047">
    <property type="entry name" value="Quinoprotein_ADH-like_sf"/>
</dbReference>
<dbReference type="OrthoDB" id="1093345at2"/>
<feature type="signal peptide" evidence="1">
    <location>
        <begin position="1"/>
        <end position="24"/>
    </location>
</feature>
<dbReference type="InterPro" id="IPR015943">
    <property type="entry name" value="WD40/YVTN_repeat-like_dom_sf"/>
</dbReference>
<accession>A0A6L3ZEE9</accession>
<proteinExistence type="predicted"/>
<name>A0A6L3ZEE9_9FLAO</name>
<evidence type="ECO:0000313" key="2">
    <source>
        <dbReference type="EMBL" id="KAB2815978.1"/>
    </source>
</evidence>
<evidence type="ECO:0000256" key="1">
    <source>
        <dbReference type="SAM" id="SignalP"/>
    </source>
</evidence>
<comment type="caution">
    <text evidence="2">The sequence shown here is derived from an EMBL/GenBank/DDBJ whole genome shotgun (WGS) entry which is preliminary data.</text>
</comment>
<keyword evidence="3" id="KW-1185">Reference proteome</keyword>
<dbReference type="PROSITE" id="PS51257">
    <property type="entry name" value="PROKAR_LIPOPROTEIN"/>
    <property type="match status" value="1"/>
</dbReference>
<organism evidence="2 3">
    <name type="scientific">Phaeocystidibacter marisrubri</name>
    <dbReference type="NCBI Taxonomy" id="1577780"/>
    <lineage>
        <taxon>Bacteria</taxon>
        <taxon>Pseudomonadati</taxon>
        <taxon>Bacteroidota</taxon>
        <taxon>Flavobacteriia</taxon>
        <taxon>Flavobacteriales</taxon>
        <taxon>Phaeocystidibacteraceae</taxon>
        <taxon>Phaeocystidibacter</taxon>
    </lineage>
</organism>
<dbReference type="Proteomes" id="UP000484164">
    <property type="component" value="Unassembled WGS sequence"/>
</dbReference>
<protein>
    <recommendedName>
        <fullName evidence="4">DUF3352 domain-containing protein</fullName>
    </recommendedName>
</protein>
<reference evidence="2 3" key="1">
    <citation type="submission" date="2019-10" db="EMBL/GenBank/DDBJ databases">
        <title>Genome sequence of Phaeocystidibacter marisrubri JCM30614 (type strain).</title>
        <authorList>
            <person name="Bowman J.P."/>
        </authorList>
    </citation>
    <scope>NUCLEOTIDE SEQUENCE [LARGE SCALE GENOMIC DNA]</scope>
    <source>
        <strain evidence="2 3">JCM 30614</strain>
    </source>
</reference>
<sequence>MSTKIYVRSLLVFFSLSMCFGLVSCDFSKNEVSDAVDALPLRSSIIFKVNDLEELTYDIQQNAIYKELDTLPLFGEFREWISSFPIPQKQQTLWIAAHASGADAYDLLLAKTSEGETSLPSNLNWTKRTYDNTDIYSATRDEYSWHAASFKGVDLLSRSPRLIEEAIRQLNSKYSLSSNSDFVTALQITNKRDALNILVNYGEIGGLLETSFPHAPLNFIDNLGTWAAYDLSLNVDNWMLSGVNFNPDSANSWLSCFDGNSPGSFEASKLLPNNTAQAVMVSMSYSQRYFAKYREYLRRDDRLRLFEPQISELGFDINEVLYSWGGDEFGLISLETSPDAIAQPRVAYVHAEDVELAEEMLKIQADENFIENHRGYLIHKSVPKNLLLLGYGRIFKDMISPYYTFHNDYVIFGNNLLTLKGVINDLMDGRTLTGQATFNEVMNEIPGKGHLRVVYKNPGALGLLRRLVDDEAKEQIDDNFEGLSRIAWAALQYKVDGDVSYSNIYARHEEEYVAEAKQLWAVQLSGEVVGQPQLVLNHYTQKNEVVVQDENHQFYLIDHSGKVLWKRELDGPIKGKVSQVDLFRNGKLQLAFNTEKFIYIVDRNGHDVAPFPVALPENATAPMAVFDYDRARNYRFVIPCGKRVLNYDKEGKQVDGWVFEPTESPVLRQPQHFTVGTRDFIVIREKSGVVHLVSRRGETRIPMEDRLPDTHNDLYLSVGKTTDETRLITFSEGGQLVSLFMNGTVDSTEIDMESNPGDFVFRDNRYVITQSGKLTVKDELHPFQVDLDEDLSEPLYFVRNDAPIYGVVIPDLDQVWLYGQSGDPLPGLPLYGSSFFTVGEFGQRGVLNLIVGTGDGNLLNYKLE</sequence>
<gene>
    <name evidence="2" type="ORF">F8C82_09785</name>
</gene>
<dbReference type="EMBL" id="WBVQ01000002">
    <property type="protein sequence ID" value="KAB2815978.1"/>
    <property type="molecule type" value="Genomic_DNA"/>
</dbReference>
<dbReference type="AlphaFoldDB" id="A0A6L3ZEE9"/>
<evidence type="ECO:0008006" key="4">
    <source>
        <dbReference type="Google" id="ProtNLM"/>
    </source>
</evidence>